<organism evidence="1 2">
    <name type="scientific">Amycolatopsis japonica</name>
    <dbReference type="NCBI Taxonomy" id="208439"/>
    <lineage>
        <taxon>Bacteria</taxon>
        <taxon>Bacillati</taxon>
        <taxon>Actinomycetota</taxon>
        <taxon>Actinomycetes</taxon>
        <taxon>Pseudonocardiales</taxon>
        <taxon>Pseudonocardiaceae</taxon>
        <taxon>Amycolatopsis</taxon>
        <taxon>Amycolatopsis japonica group</taxon>
    </lineage>
</organism>
<evidence type="ECO:0000313" key="1">
    <source>
        <dbReference type="EMBL" id="AIG74627.1"/>
    </source>
</evidence>
<dbReference type="STRING" id="208439.AJAP_08635"/>
<dbReference type="eggNOG" id="COG0550">
    <property type="taxonomic scope" value="Bacteria"/>
</dbReference>
<dbReference type="KEGG" id="aja:AJAP_08635"/>
<dbReference type="RefSeq" id="WP_038509482.1">
    <property type="nucleotide sequence ID" value="NZ_CP008953.1"/>
</dbReference>
<evidence type="ECO:0000313" key="2">
    <source>
        <dbReference type="Proteomes" id="UP000028492"/>
    </source>
</evidence>
<name>A0A075UKF8_9PSEU</name>
<accession>A0A075UKF8</accession>
<dbReference type="AlphaFoldDB" id="A0A075UKF8"/>
<protein>
    <submittedName>
        <fullName evidence="1">Uncharacterized protein</fullName>
    </submittedName>
</protein>
<dbReference type="Proteomes" id="UP000028492">
    <property type="component" value="Chromosome"/>
</dbReference>
<dbReference type="Pfam" id="PF19674">
    <property type="entry name" value="DUF6177"/>
    <property type="match status" value="1"/>
</dbReference>
<dbReference type="HOGENOM" id="CLU_044081_0_0_11"/>
<sequence>MVEPLTGTPAADIETAEAIVVEQFRAVVSASPRLVAAAGEAAASRRLLQVVTAEHSGLTYPLELLLGEGRCEWVVRDSRGGHRDGTRGFPLHWTGTRFAPEPDATAAEPAEPIPGSGSLEVRITTLHDGGATFRLGRAVEILTSALGDGEPAGWGAAEPVTEPWSAATLTNLCRDRLPAPTEVIVTGPGVVGRLRTRKVEAGVQEEVELSGPPAGTVPRAAVETLAAEAAGFARMMVVAAHPGRPDGLRVSGPTPPALPYGVLIGHELVARNGVAHAERTPVAKVAILGGVGHEAAWCRLDGGQRPPYEQMAAILHHYGMPDQG</sequence>
<keyword evidence="2" id="KW-1185">Reference proteome</keyword>
<gene>
    <name evidence="1" type="ORF">AJAP_08635</name>
</gene>
<dbReference type="InterPro" id="IPR046175">
    <property type="entry name" value="DUF6177"/>
</dbReference>
<dbReference type="EMBL" id="CP008953">
    <property type="protein sequence ID" value="AIG74627.1"/>
    <property type="molecule type" value="Genomic_DNA"/>
</dbReference>
<reference evidence="1 2" key="1">
    <citation type="journal article" date="2014" name="J. Biotechnol.">
        <title>Complete genome sequence of the actinobacterium Amycolatopsis japonica MG417-CF17(T) (=DSM 44213T) producing (S,S)-N,N'-ethylenediaminedisuccinic acid.</title>
        <authorList>
            <person name="Stegmann E."/>
            <person name="Albersmeier A."/>
            <person name="Spohn M."/>
            <person name="Gert H."/>
            <person name="Weber T."/>
            <person name="Wohlleben W."/>
            <person name="Kalinowski J."/>
            <person name="Ruckert C."/>
        </authorList>
    </citation>
    <scope>NUCLEOTIDE SEQUENCE [LARGE SCALE GENOMIC DNA]</scope>
    <source>
        <strain evidence="2">MG417-CF17 (DSM 44213)</strain>
    </source>
</reference>
<proteinExistence type="predicted"/>